<feature type="compositionally biased region" description="Basic residues" evidence="6">
    <location>
        <begin position="487"/>
        <end position="496"/>
    </location>
</feature>
<dbReference type="NCBIfam" id="NF003346">
    <property type="entry name" value="PRK04366.1"/>
    <property type="match status" value="1"/>
</dbReference>
<evidence type="ECO:0000256" key="2">
    <source>
        <dbReference type="ARBA" id="ARBA00012134"/>
    </source>
</evidence>
<dbReference type="InterPro" id="IPR049316">
    <property type="entry name" value="GDC-P_C"/>
</dbReference>
<dbReference type="InterPro" id="IPR020581">
    <property type="entry name" value="GDC_P"/>
</dbReference>
<dbReference type="EC" id="1.4.4.2" evidence="2"/>
<proteinExistence type="predicted"/>
<dbReference type="PANTHER" id="PTHR11773">
    <property type="entry name" value="GLYCINE DEHYDROGENASE, DECARBOXYLATING"/>
    <property type="match status" value="1"/>
</dbReference>
<keyword evidence="4" id="KW-0560">Oxidoreductase</keyword>
<evidence type="ECO:0000256" key="5">
    <source>
        <dbReference type="ARBA" id="ARBA00049026"/>
    </source>
</evidence>
<feature type="region of interest" description="Disordered" evidence="6">
    <location>
        <begin position="479"/>
        <end position="501"/>
    </location>
</feature>
<protein>
    <recommendedName>
        <fullName evidence="2">glycine dehydrogenase (aminomethyl-transferring)</fullName>
        <ecNumber evidence="2">1.4.4.2</ecNumber>
    </recommendedName>
</protein>
<dbReference type="Proteomes" id="UP000275048">
    <property type="component" value="Unassembled WGS sequence"/>
</dbReference>
<comment type="function">
    <text evidence="1">The glycine cleavage system catalyzes the degradation of glycine. The P protein binds the alpha-amino group of glycine through its pyridoxal phosphate cofactor; CO(2) is released and the remaining methylamine moiety is then transferred to the lipoamide cofactor of the H protein.</text>
</comment>
<evidence type="ECO:0000256" key="6">
    <source>
        <dbReference type="SAM" id="MobiDB-lite"/>
    </source>
</evidence>
<evidence type="ECO:0000256" key="4">
    <source>
        <dbReference type="ARBA" id="ARBA00023002"/>
    </source>
</evidence>
<comment type="caution">
    <text evidence="9">The sequence shown here is derived from an EMBL/GenBank/DDBJ whole genome shotgun (WGS) entry which is preliminary data.</text>
</comment>
<dbReference type="SUPFAM" id="SSF53383">
    <property type="entry name" value="PLP-dependent transferases"/>
    <property type="match status" value="1"/>
</dbReference>
<organism evidence="9 10">
    <name type="scientific">Agromyces tardus</name>
    <dbReference type="NCBI Taxonomy" id="2583849"/>
    <lineage>
        <taxon>Bacteria</taxon>
        <taxon>Bacillati</taxon>
        <taxon>Actinomycetota</taxon>
        <taxon>Actinomycetes</taxon>
        <taxon>Micrococcales</taxon>
        <taxon>Microbacteriaceae</taxon>
        <taxon>Agromyces</taxon>
    </lineage>
</organism>
<evidence type="ECO:0000259" key="8">
    <source>
        <dbReference type="Pfam" id="PF21478"/>
    </source>
</evidence>
<keyword evidence="3" id="KW-0663">Pyridoxal phosphate</keyword>
<dbReference type="GO" id="GO:0005829">
    <property type="term" value="C:cytosol"/>
    <property type="evidence" value="ECO:0007669"/>
    <property type="project" value="TreeGrafter"/>
</dbReference>
<dbReference type="GO" id="GO:0005960">
    <property type="term" value="C:glycine cleavage complex"/>
    <property type="evidence" value="ECO:0007669"/>
    <property type="project" value="TreeGrafter"/>
</dbReference>
<dbReference type="InterPro" id="IPR015422">
    <property type="entry name" value="PyrdxlP-dep_Trfase_small"/>
</dbReference>
<evidence type="ECO:0000259" key="7">
    <source>
        <dbReference type="Pfam" id="PF00266"/>
    </source>
</evidence>
<dbReference type="AlphaFoldDB" id="A0A3M8A6H0"/>
<dbReference type="Gene3D" id="3.90.1150.10">
    <property type="entry name" value="Aspartate Aminotransferase, domain 1"/>
    <property type="match status" value="1"/>
</dbReference>
<feature type="domain" description="Aminotransferase class V" evidence="7">
    <location>
        <begin position="155"/>
        <end position="303"/>
    </location>
</feature>
<evidence type="ECO:0000256" key="1">
    <source>
        <dbReference type="ARBA" id="ARBA00003788"/>
    </source>
</evidence>
<dbReference type="Gene3D" id="3.40.640.10">
    <property type="entry name" value="Type I PLP-dependent aspartate aminotransferase-like (Major domain)"/>
    <property type="match status" value="1"/>
</dbReference>
<dbReference type="GO" id="GO:0004375">
    <property type="term" value="F:glycine dehydrogenase (decarboxylating) activity"/>
    <property type="evidence" value="ECO:0007669"/>
    <property type="project" value="UniProtKB-EC"/>
</dbReference>
<evidence type="ECO:0000256" key="3">
    <source>
        <dbReference type="ARBA" id="ARBA00022898"/>
    </source>
</evidence>
<dbReference type="InterPro" id="IPR000192">
    <property type="entry name" value="Aminotrans_V_dom"/>
</dbReference>
<dbReference type="Pfam" id="PF21478">
    <property type="entry name" value="GcvP2_C"/>
    <property type="match status" value="1"/>
</dbReference>
<name>A0A3M8A6H0_9MICO</name>
<comment type="catalytic activity">
    <reaction evidence="5">
        <text>N(6)-[(R)-lipoyl]-L-lysyl-[glycine-cleavage complex H protein] + glycine + H(+) = N(6)-[(R)-S(8)-aminomethyldihydrolipoyl]-L-lysyl-[glycine-cleavage complex H protein] + CO2</text>
        <dbReference type="Rhea" id="RHEA:24304"/>
        <dbReference type="Rhea" id="RHEA-COMP:10494"/>
        <dbReference type="Rhea" id="RHEA-COMP:10495"/>
        <dbReference type="ChEBI" id="CHEBI:15378"/>
        <dbReference type="ChEBI" id="CHEBI:16526"/>
        <dbReference type="ChEBI" id="CHEBI:57305"/>
        <dbReference type="ChEBI" id="CHEBI:83099"/>
        <dbReference type="ChEBI" id="CHEBI:83143"/>
        <dbReference type="EC" id="1.4.4.2"/>
    </reaction>
</comment>
<dbReference type="RefSeq" id="WP_122937566.1">
    <property type="nucleotide sequence ID" value="NZ_JBHSNT010000068.1"/>
</dbReference>
<reference evidence="9 10" key="1">
    <citation type="submission" date="2018-10" db="EMBL/GenBank/DDBJ databases">
        <title>Isolation, diversity and antibacterial activity of antinobacteria from the wheat rhizosphere soil.</title>
        <authorList>
            <person name="Sun T."/>
        </authorList>
    </citation>
    <scope>NUCLEOTIDE SEQUENCE [LARGE SCALE GENOMIC DNA]</scope>
    <source>
        <strain evidence="9 10">SJ-23</strain>
    </source>
</reference>
<evidence type="ECO:0000313" key="10">
    <source>
        <dbReference type="Proteomes" id="UP000275048"/>
    </source>
</evidence>
<dbReference type="GO" id="GO:0030170">
    <property type="term" value="F:pyridoxal phosphate binding"/>
    <property type="evidence" value="ECO:0007669"/>
    <property type="project" value="TreeGrafter"/>
</dbReference>
<dbReference type="Pfam" id="PF00266">
    <property type="entry name" value="Aminotran_5"/>
    <property type="match status" value="1"/>
</dbReference>
<sequence length="539" mass="58282">MSLPVAPKPALRRFHQARWDEPIIFELSTPGERGVLVTPVEPGVRAAVGDVVGDLPDGLRRSAPPALPELGQMRVLKHYLRLSQENLGADLNVDVGQGTCTMKYAPKVNDQLIATPDLTALHPLQDPDDAQGVLEIIWQTERMLAEISGMDRVSLHTQGGSAAIWANIAMIRAFHEANGEGAQRREVITTIFSHPSNAAAAKAAGYEVITLHPDPDGYPDLAALRAALSPRTAAIMVTNPEDTGIYNPAITEWVDAAHAVGALASYDQANANGILGITRARDAGFDVCHFNIHKTFGTPHGSGGPGTGANAVSEALAPFLPGPRVEREGDRFVVREAGERSIGSVGPFFGVVPNIVRAYAWIMALGAEGLRAVAETAVLNNNYLMTKVLEIPGASAPYATGRRRIEQVRYSWQELFEETGITSEEIGVRASDFGMHYWTSHHPYVVPQPFTLEPTESYSMAELDEYAAVLAEIAREAREEPETVRSAPHRQTVHHTHHDDLDDPERWAITWRAYRRKYFGAGAVGGAGSGDAAADEVAA</sequence>
<evidence type="ECO:0000313" key="9">
    <source>
        <dbReference type="EMBL" id="RNB46833.1"/>
    </source>
</evidence>
<gene>
    <name evidence="9" type="ORF">EDM22_13285</name>
</gene>
<dbReference type="GO" id="GO:0019464">
    <property type="term" value="P:glycine decarboxylation via glycine cleavage system"/>
    <property type="evidence" value="ECO:0007669"/>
    <property type="project" value="TreeGrafter"/>
</dbReference>
<dbReference type="OrthoDB" id="9801272at2"/>
<dbReference type="InterPro" id="IPR015424">
    <property type="entry name" value="PyrdxlP-dep_Trfase"/>
</dbReference>
<feature type="domain" description="Glycine dehydrogenase C-terminal" evidence="8">
    <location>
        <begin position="374"/>
        <end position="481"/>
    </location>
</feature>
<dbReference type="Gene3D" id="6.20.440.10">
    <property type="match status" value="1"/>
</dbReference>
<dbReference type="GO" id="GO:0016594">
    <property type="term" value="F:glycine binding"/>
    <property type="evidence" value="ECO:0007669"/>
    <property type="project" value="TreeGrafter"/>
</dbReference>
<dbReference type="PANTHER" id="PTHR11773:SF1">
    <property type="entry name" value="GLYCINE DEHYDROGENASE (DECARBOXYLATING), MITOCHONDRIAL"/>
    <property type="match status" value="1"/>
</dbReference>
<dbReference type="EMBL" id="RHHB01000029">
    <property type="protein sequence ID" value="RNB46833.1"/>
    <property type="molecule type" value="Genomic_DNA"/>
</dbReference>
<dbReference type="InterPro" id="IPR015421">
    <property type="entry name" value="PyrdxlP-dep_Trfase_major"/>
</dbReference>
<accession>A0A3M8A6H0</accession>
<keyword evidence="10" id="KW-1185">Reference proteome</keyword>